<dbReference type="PROSITE" id="PS51257">
    <property type="entry name" value="PROKAR_LIPOPROTEIN"/>
    <property type="match status" value="1"/>
</dbReference>
<protein>
    <recommendedName>
        <fullName evidence="1">Serine aminopeptidase S33 domain-containing protein</fullName>
    </recommendedName>
</protein>
<dbReference type="PANTHER" id="PTHR12277">
    <property type="entry name" value="ALPHA/BETA HYDROLASE DOMAIN-CONTAINING PROTEIN"/>
    <property type="match status" value="1"/>
</dbReference>
<gene>
    <name evidence="2" type="ORF">GCM10007100_05930</name>
</gene>
<dbReference type="InterPro" id="IPR029058">
    <property type="entry name" value="AB_hydrolase_fold"/>
</dbReference>
<dbReference type="PANTHER" id="PTHR12277:SF81">
    <property type="entry name" value="PROTEIN ABHD13"/>
    <property type="match status" value="1"/>
</dbReference>
<dbReference type="Proteomes" id="UP000644507">
    <property type="component" value="Unassembled WGS sequence"/>
</dbReference>
<proteinExistence type="predicted"/>
<reference evidence="2" key="1">
    <citation type="journal article" date="2014" name="Int. J. Syst. Evol. Microbiol.">
        <title>Complete genome sequence of Corynebacterium casei LMG S-19264T (=DSM 44701T), isolated from a smear-ripened cheese.</title>
        <authorList>
            <consortium name="US DOE Joint Genome Institute (JGI-PGF)"/>
            <person name="Walter F."/>
            <person name="Albersmeier A."/>
            <person name="Kalinowski J."/>
            <person name="Ruckert C."/>
        </authorList>
    </citation>
    <scope>NUCLEOTIDE SEQUENCE</scope>
    <source>
        <strain evidence="2">KCTC 12988</strain>
    </source>
</reference>
<evidence type="ECO:0000313" key="3">
    <source>
        <dbReference type="Proteomes" id="UP000644507"/>
    </source>
</evidence>
<dbReference type="EMBL" id="BMXI01000002">
    <property type="protein sequence ID" value="GHC43586.1"/>
    <property type="molecule type" value="Genomic_DNA"/>
</dbReference>
<reference evidence="2" key="2">
    <citation type="submission" date="2020-09" db="EMBL/GenBank/DDBJ databases">
        <authorList>
            <person name="Sun Q."/>
            <person name="Kim S."/>
        </authorList>
    </citation>
    <scope>NUCLEOTIDE SEQUENCE</scope>
    <source>
        <strain evidence="2">KCTC 12988</strain>
    </source>
</reference>
<organism evidence="2 3">
    <name type="scientific">Roseibacillus persicicus</name>
    <dbReference type="NCBI Taxonomy" id="454148"/>
    <lineage>
        <taxon>Bacteria</taxon>
        <taxon>Pseudomonadati</taxon>
        <taxon>Verrucomicrobiota</taxon>
        <taxon>Verrucomicrobiia</taxon>
        <taxon>Verrucomicrobiales</taxon>
        <taxon>Verrucomicrobiaceae</taxon>
        <taxon>Roseibacillus</taxon>
    </lineage>
</organism>
<dbReference type="AlphaFoldDB" id="A0A918TFB4"/>
<dbReference type="Pfam" id="PF12146">
    <property type="entry name" value="Hydrolase_4"/>
    <property type="match status" value="1"/>
</dbReference>
<dbReference type="InterPro" id="IPR022742">
    <property type="entry name" value="Hydrolase_4"/>
</dbReference>
<evidence type="ECO:0000313" key="2">
    <source>
        <dbReference type="EMBL" id="GHC43586.1"/>
    </source>
</evidence>
<comment type="caution">
    <text evidence="2">The sequence shown here is derived from an EMBL/GenBank/DDBJ whole genome shotgun (WGS) entry which is preliminary data.</text>
</comment>
<dbReference type="RefSeq" id="WP_189567217.1">
    <property type="nucleotide sequence ID" value="NZ_BMXI01000002.1"/>
</dbReference>
<dbReference type="SUPFAM" id="SSF53474">
    <property type="entry name" value="alpha/beta-Hydrolases"/>
    <property type="match status" value="1"/>
</dbReference>
<feature type="domain" description="Serine aminopeptidase S33" evidence="1">
    <location>
        <begin position="76"/>
        <end position="175"/>
    </location>
</feature>
<evidence type="ECO:0000259" key="1">
    <source>
        <dbReference type="Pfam" id="PF12146"/>
    </source>
</evidence>
<dbReference type="Gene3D" id="3.40.50.1820">
    <property type="entry name" value="alpha/beta hydrolase"/>
    <property type="match status" value="1"/>
</dbReference>
<name>A0A918TFB4_9BACT</name>
<accession>A0A918TFB4</accession>
<sequence length="267" mass="29139">MFKKGSCQYRVYRVLRLLAVGYGTLMLFACTMADRMIFMPPPASYSLTDEGVVQFGVAKEFSGIYRPASEAGAPTLLWAHGNAEDAGSVGEVASLFSRQGFGVMVYDYPGYGHSKGKPNEQGAYRSADAAYDFLTKEQGVPPEMIVLVGQSVGGGSASYLAEEGKGAGLVLISPFKSAFRVITKVKVLPWDRFDNLKRMGKIEMPLLVIHGDADEVIPHEHGIALYEKHSGPKEMLGLKGVGHNDLWALANQAVVEAIEEFWSRIER</sequence>
<keyword evidence="3" id="KW-1185">Reference proteome</keyword>